<protein>
    <submittedName>
        <fullName evidence="2">Uncharacterized protein</fullName>
    </submittedName>
</protein>
<feature type="region of interest" description="Disordered" evidence="1">
    <location>
        <begin position="239"/>
        <end position="287"/>
    </location>
</feature>
<evidence type="ECO:0000313" key="2">
    <source>
        <dbReference type="EMBL" id="GMH57588.1"/>
    </source>
</evidence>
<feature type="compositionally biased region" description="Basic residues" evidence="1">
    <location>
        <begin position="81"/>
        <end position="94"/>
    </location>
</feature>
<keyword evidence="3" id="KW-1185">Reference proteome</keyword>
<accession>A0A9W7DWM0</accession>
<dbReference type="AlphaFoldDB" id="A0A9W7DWM0"/>
<feature type="region of interest" description="Disordered" evidence="1">
    <location>
        <begin position="579"/>
        <end position="610"/>
    </location>
</feature>
<feature type="compositionally biased region" description="Basic and acidic residues" evidence="1">
    <location>
        <begin position="579"/>
        <end position="592"/>
    </location>
</feature>
<reference evidence="2" key="1">
    <citation type="submission" date="2022-07" db="EMBL/GenBank/DDBJ databases">
        <title>Genome analysis of Parmales, a sister group of diatoms, reveals the evolutionary specialization of diatoms from phago-mixotrophs to photoautotrophs.</title>
        <authorList>
            <person name="Ban H."/>
            <person name="Sato S."/>
            <person name="Yoshikawa S."/>
            <person name="Kazumasa Y."/>
            <person name="Nakamura Y."/>
            <person name="Ichinomiya M."/>
            <person name="Saitoh K."/>
            <person name="Sato N."/>
            <person name="Blanc-Mathieu R."/>
            <person name="Endo H."/>
            <person name="Kuwata A."/>
            <person name="Ogata H."/>
        </authorList>
    </citation>
    <scope>NUCLEOTIDE SEQUENCE</scope>
</reference>
<comment type="caution">
    <text evidence="2">The sequence shown here is derived from an EMBL/GenBank/DDBJ whole genome shotgun (WGS) entry which is preliminary data.</text>
</comment>
<dbReference type="EMBL" id="BRXZ01000925">
    <property type="protein sequence ID" value="GMH57588.1"/>
    <property type="molecule type" value="Genomic_DNA"/>
</dbReference>
<feature type="region of interest" description="Disordered" evidence="1">
    <location>
        <begin position="500"/>
        <end position="530"/>
    </location>
</feature>
<feature type="region of interest" description="Disordered" evidence="1">
    <location>
        <begin position="1"/>
        <end position="57"/>
    </location>
</feature>
<sequence length="737" mass="82335">MSSSVIHPKEEPTESKVAFRLDTKEPASTERTARKSETSKGKDGGGRRKSLLPTTSADIAMLPVKAIQKDIDVESGERMHRGSHKGPSRLHRLSKTSQSPGTPVPAIDEVDLGEDEDIGPLESDLNSDTLTVYHSEGAKRASRRFRFMALCCRCLFPEELFHKVEQNMSGFSKHTEKMAAGEMLIHHYNPGDFRSKYTAVKDIYDEEGKLIEVKDTKDPTEEEMRLYELRSVMNSTHSIFSQESSEAGQPLETSGGGRRRLTFSRSDSQEIESGDPESGRSSGSAIGGAMKKTRCILKGPEAKPRKKKSVRVFPIIRVTMVENFQDYDTEDWSVVRDCEMQRPLQKKDLWYNRKDISLFRKALRVEDEEFSLTSIRRELKNALIWFQTFGKFFGECGAAFTEEHETTIFGKPLADHIDFDDLFYDETLELLKEGGPPVEYKTWMSGEYFSHKPAHSSLVFSESDVVPSHAAFNSLSQTKGVTQSVTTRMRALRSISESERSIEGVISEDEESVSSSHDEVDTGGEDSGISNIVRNYESNEEYHHEVVRRSSSVVNMNKGTLGISNQSSMLADLAAKATELGEKPSPPKESRKIASPKLTPSSSRKSSNIDKFLNLEDDMDTKAIRGDSFRSTSLSPESKRRLFKNRDKSLANLLSEEALKSPGQARRKVIEVKMNSDGGAIKIVDLAVDRSDSAVMPSPKSRLVKMQTSSDVIYKANSDKQLASVASVARTDHRQSF</sequence>
<name>A0A9W7DWM0_9STRA</name>
<dbReference type="OrthoDB" id="206518at2759"/>
<dbReference type="Proteomes" id="UP001165082">
    <property type="component" value="Unassembled WGS sequence"/>
</dbReference>
<feature type="compositionally biased region" description="Basic and acidic residues" evidence="1">
    <location>
        <begin position="7"/>
        <end position="46"/>
    </location>
</feature>
<proteinExistence type="predicted"/>
<gene>
    <name evidence="2" type="ORF">TrRE_jg7304</name>
</gene>
<evidence type="ECO:0000313" key="3">
    <source>
        <dbReference type="Proteomes" id="UP001165082"/>
    </source>
</evidence>
<evidence type="ECO:0000256" key="1">
    <source>
        <dbReference type="SAM" id="MobiDB-lite"/>
    </source>
</evidence>
<organism evidence="2 3">
    <name type="scientific">Triparma retinervis</name>
    <dbReference type="NCBI Taxonomy" id="2557542"/>
    <lineage>
        <taxon>Eukaryota</taxon>
        <taxon>Sar</taxon>
        <taxon>Stramenopiles</taxon>
        <taxon>Ochrophyta</taxon>
        <taxon>Bolidophyceae</taxon>
        <taxon>Parmales</taxon>
        <taxon>Triparmaceae</taxon>
        <taxon>Triparma</taxon>
    </lineage>
</organism>
<feature type="region of interest" description="Disordered" evidence="1">
    <location>
        <begin position="73"/>
        <end position="108"/>
    </location>
</feature>